<evidence type="ECO:0000313" key="2">
    <source>
        <dbReference type="EMBL" id="KAF3280143.1"/>
    </source>
</evidence>
<organism evidence="2 3">
    <name type="scientific">Orbilia oligospora</name>
    <name type="common">Nematode-trapping fungus</name>
    <name type="synonym">Arthrobotrys oligospora</name>
    <dbReference type="NCBI Taxonomy" id="2813651"/>
    <lineage>
        <taxon>Eukaryota</taxon>
        <taxon>Fungi</taxon>
        <taxon>Dikarya</taxon>
        <taxon>Ascomycota</taxon>
        <taxon>Pezizomycotina</taxon>
        <taxon>Orbiliomycetes</taxon>
        <taxon>Orbiliales</taxon>
        <taxon>Orbiliaceae</taxon>
        <taxon>Orbilia</taxon>
    </lineage>
</organism>
<sequence>MEAGAPEADSQLEKVASDPTSDSEFAASTASVKSFLVPCEFAVMIVEERFIFFIPSFSISFAVSGEPFLA</sequence>
<evidence type="ECO:0000313" key="3">
    <source>
        <dbReference type="Proteomes" id="UP000474640"/>
    </source>
</evidence>
<name>A0A7C8VBI3_ORBOL</name>
<proteinExistence type="predicted"/>
<accession>A0A7C8VBI3</accession>
<dbReference type="EMBL" id="JAABOJ010000019">
    <property type="protein sequence ID" value="KAF3280143.1"/>
    <property type="molecule type" value="Genomic_DNA"/>
</dbReference>
<feature type="region of interest" description="Disordered" evidence="1">
    <location>
        <begin position="1"/>
        <end position="21"/>
    </location>
</feature>
<comment type="caution">
    <text evidence="2">The sequence shown here is derived from an EMBL/GenBank/DDBJ whole genome shotgun (WGS) entry which is preliminary data.</text>
</comment>
<dbReference type="OrthoDB" id="10455428at2759"/>
<dbReference type="Proteomes" id="UP000474640">
    <property type="component" value="Unassembled WGS sequence"/>
</dbReference>
<reference evidence="2 3" key="1">
    <citation type="submission" date="2020-01" db="EMBL/GenBank/DDBJ databases">
        <authorList>
            <person name="Palmer J.M."/>
        </authorList>
    </citation>
    <scope>NUCLEOTIDE SEQUENCE [LARGE SCALE GENOMIC DNA]</scope>
    <source>
        <strain evidence="2 3">TWF970</strain>
    </source>
</reference>
<dbReference type="AlphaFoldDB" id="A0A7C8VBI3"/>
<evidence type="ECO:0000256" key="1">
    <source>
        <dbReference type="SAM" id="MobiDB-lite"/>
    </source>
</evidence>
<gene>
    <name evidence="2" type="ORF">TWF970_002900</name>
</gene>
<protein>
    <submittedName>
        <fullName evidence="2">Uncharacterized protein</fullName>
    </submittedName>
</protein>